<name>A0A2P5YWH2_GOSBA</name>
<dbReference type="EMBL" id="KZ662725">
    <property type="protein sequence ID" value="PPS19948.1"/>
    <property type="molecule type" value="Genomic_DNA"/>
</dbReference>
<organism evidence="2 3">
    <name type="scientific">Gossypium barbadense</name>
    <name type="common">Sea Island cotton</name>
    <name type="synonym">Hibiscus barbadensis</name>
    <dbReference type="NCBI Taxonomy" id="3634"/>
    <lineage>
        <taxon>Eukaryota</taxon>
        <taxon>Viridiplantae</taxon>
        <taxon>Streptophyta</taxon>
        <taxon>Embryophyta</taxon>
        <taxon>Tracheophyta</taxon>
        <taxon>Spermatophyta</taxon>
        <taxon>Magnoliopsida</taxon>
        <taxon>eudicotyledons</taxon>
        <taxon>Gunneridae</taxon>
        <taxon>Pentapetalae</taxon>
        <taxon>rosids</taxon>
        <taxon>malvids</taxon>
        <taxon>Malvales</taxon>
        <taxon>Malvaceae</taxon>
        <taxon>Malvoideae</taxon>
        <taxon>Gossypium</taxon>
    </lineage>
</organism>
<gene>
    <name evidence="2" type="ORF">GOBAR_AA00626</name>
</gene>
<dbReference type="Proteomes" id="UP000239757">
    <property type="component" value="Unassembled WGS sequence"/>
</dbReference>
<evidence type="ECO:0000313" key="3">
    <source>
        <dbReference type="Proteomes" id="UP000239757"/>
    </source>
</evidence>
<proteinExistence type="predicted"/>
<evidence type="ECO:0000313" key="2">
    <source>
        <dbReference type="EMBL" id="PPS19948.1"/>
    </source>
</evidence>
<feature type="region of interest" description="Disordered" evidence="1">
    <location>
        <begin position="1"/>
        <end position="22"/>
    </location>
</feature>
<accession>A0A2P5YWH2</accession>
<reference evidence="2 3" key="1">
    <citation type="submission" date="2015-01" db="EMBL/GenBank/DDBJ databases">
        <title>Genome of allotetraploid Gossypium barbadense reveals genomic plasticity and fiber elongation in cotton evolution.</title>
        <authorList>
            <person name="Chen X."/>
            <person name="Liu X."/>
            <person name="Zhao B."/>
            <person name="Zheng H."/>
            <person name="Hu Y."/>
            <person name="Lu G."/>
            <person name="Yang C."/>
            <person name="Chen J."/>
            <person name="Shan C."/>
            <person name="Zhang L."/>
            <person name="Zhou Y."/>
            <person name="Wang L."/>
            <person name="Guo W."/>
            <person name="Bai Y."/>
            <person name="Ruan J."/>
            <person name="Shangguan X."/>
            <person name="Mao Y."/>
            <person name="Jiang J."/>
            <person name="Zhu Y."/>
            <person name="Lei J."/>
            <person name="Kang H."/>
            <person name="Chen S."/>
            <person name="He X."/>
            <person name="Wang R."/>
            <person name="Wang Y."/>
            <person name="Chen J."/>
            <person name="Wang L."/>
            <person name="Yu S."/>
            <person name="Wang B."/>
            <person name="Wei J."/>
            <person name="Song S."/>
            <person name="Lu X."/>
            <person name="Gao Z."/>
            <person name="Gu W."/>
            <person name="Deng X."/>
            <person name="Ma D."/>
            <person name="Wang S."/>
            <person name="Liang W."/>
            <person name="Fang L."/>
            <person name="Cai C."/>
            <person name="Zhu X."/>
            <person name="Zhou B."/>
            <person name="Zhang Y."/>
            <person name="Chen Z."/>
            <person name="Xu S."/>
            <person name="Zhu R."/>
            <person name="Wang S."/>
            <person name="Zhang T."/>
            <person name="Zhao G."/>
        </authorList>
    </citation>
    <scope>NUCLEOTIDE SEQUENCE [LARGE SCALE GENOMIC DNA]</scope>
    <source>
        <strain evidence="3">cv. Xinhai21</strain>
        <tissue evidence="2">Leaf</tissue>
    </source>
</reference>
<evidence type="ECO:0000256" key="1">
    <source>
        <dbReference type="SAM" id="MobiDB-lite"/>
    </source>
</evidence>
<protein>
    <submittedName>
        <fullName evidence="2">Uncharacterized protein</fullName>
    </submittedName>
</protein>
<sequence>MPVPSTRGRHCQNEHERGPMYTGVGEVNKARHGHATRPCVLTCPKNTGVGRMLDVPKFKIHETHSSTLWAPQHSSPIILPHSHRLDVSTGHLDHAKYEDDREITWHLPSLVSPRPVHRGGGSRGYY</sequence>
<dbReference type="AlphaFoldDB" id="A0A2P5YWH2"/>